<dbReference type="InterPro" id="IPR050987">
    <property type="entry name" value="AtrR-like"/>
</dbReference>
<keyword evidence="1" id="KW-0539">Nucleus</keyword>
<dbReference type="GO" id="GO:0005634">
    <property type="term" value="C:nucleus"/>
    <property type="evidence" value="ECO:0000318"/>
    <property type="project" value="GO_Central"/>
</dbReference>
<feature type="domain" description="Xylanolytic transcriptional activator regulatory" evidence="3">
    <location>
        <begin position="192"/>
        <end position="337"/>
    </location>
</feature>
<name>Q0UEB0_PHANO</name>
<dbReference type="STRING" id="321614.Q0UEB0"/>
<dbReference type="CDD" id="cd12148">
    <property type="entry name" value="fungal_TF_MHR"/>
    <property type="match status" value="1"/>
</dbReference>
<evidence type="ECO:0000256" key="1">
    <source>
        <dbReference type="ARBA" id="ARBA00023242"/>
    </source>
</evidence>
<feature type="region of interest" description="Disordered" evidence="2">
    <location>
        <begin position="1"/>
        <end position="36"/>
    </location>
</feature>
<dbReference type="GO" id="GO:0045944">
    <property type="term" value="P:positive regulation of transcription by RNA polymerase II"/>
    <property type="evidence" value="ECO:0000318"/>
    <property type="project" value="GO_Central"/>
</dbReference>
<dbReference type="PANTHER" id="PTHR46910:SF23">
    <property type="entry name" value="THIAMINE REPRESSIBLE GENES REGULATORY PROTEIN THI1"/>
    <property type="match status" value="1"/>
</dbReference>
<protein>
    <recommendedName>
        <fullName evidence="3">Xylanolytic transcriptional activator regulatory domain-containing protein</fullName>
    </recommendedName>
</protein>
<dbReference type="eggNOG" id="ENOG502S0WX">
    <property type="taxonomic scope" value="Eukaryota"/>
</dbReference>
<sequence>MDSENPRPTKKRHLTGEERQRAIRAVPPRDAQREPHTRRTIEELKDRATCMARILRHHFPNLGLDIETLRYTCDALPAQDGIDSDKPGLDLQSVAMNELASDSIGMENENCTIDCIDGTTVPIFLLRCRLLWQSFRFPASYSCAQAHHSTQSQPRKRVPEFIRVGEPEPGSTAIEDIVALLPPRPLTAFLVDVFFKHSTSYYYFVEKRWITDLLNKLHASPSRLSSKDVTATCMVLMVLAVGTQYVHLESTRKSCNEGAGTAAHNPPANWESDIGSTFYRQVARLLSEVIHAGTMLSVQVFMLLGLYSLPIDASGLGYMYLNLAIKVAIQNAISRSEVDADFPSSPDTSGSTDVDYDTTRLLESIHLTCQAEAFLHQMSRLAKLSKIGGSYNFKSYKTNEAKSACQWDFLIQDSISAANEAIDICHLMRTSDIGLAKSSYAEYSSCRASLMVLIAHSICCRTNEHSEALRKGLDAIKEMASVGESARSEVSLLEDLEEALQSIHTPEKPEIIAETDHNSAQDGYEGLLKWYTNVARTSNPCGTTSMMDPVNSFNTRLPDSTTSRLRLYNQSSSSTNPENDYPFDLDLLNADGNMSFVTSGLYDFSNTENEFFENFLWPPS</sequence>
<dbReference type="GO" id="GO:0000981">
    <property type="term" value="F:DNA-binding transcription factor activity, RNA polymerase II-specific"/>
    <property type="evidence" value="ECO:0000318"/>
    <property type="project" value="GO_Central"/>
</dbReference>
<dbReference type="Proteomes" id="UP000001055">
    <property type="component" value="Unassembled WGS sequence"/>
</dbReference>
<dbReference type="InParanoid" id="Q0UEB0"/>
<evidence type="ECO:0000256" key="2">
    <source>
        <dbReference type="SAM" id="MobiDB-lite"/>
    </source>
</evidence>
<evidence type="ECO:0000259" key="3">
    <source>
        <dbReference type="Pfam" id="PF04082"/>
    </source>
</evidence>
<organism evidence="4 5">
    <name type="scientific">Phaeosphaeria nodorum (strain SN15 / ATCC MYA-4574 / FGSC 10173)</name>
    <name type="common">Glume blotch fungus</name>
    <name type="synonym">Parastagonospora nodorum</name>
    <dbReference type="NCBI Taxonomy" id="321614"/>
    <lineage>
        <taxon>Eukaryota</taxon>
        <taxon>Fungi</taxon>
        <taxon>Dikarya</taxon>
        <taxon>Ascomycota</taxon>
        <taxon>Pezizomycotina</taxon>
        <taxon>Dothideomycetes</taxon>
        <taxon>Pleosporomycetidae</taxon>
        <taxon>Pleosporales</taxon>
        <taxon>Pleosporineae</taxon>
        <taxon>Phaeosphaeriaceae</taxon>
        <taxon>Parastagonospora</taxon>
    </lineage>
</organism>
<dbReference type="AlphaFoldDB" id="Q0UEB0"/>
<dbReference type="OMA" id="NFSMHIK"/>
<dbReference type="GO" id="GO:0008270">
    <property type="term" value="F:zinc ion binding"/>
    <property type="evidence" value="ECO:0007669"/>
    <property type="project" value="InterPro"/>
</dbReference>
<dbReference type="Pfam" id="PF04082">
    <property type="entry name" value="Fungal_trans"/>
    <property type="match status" value="1"/>
</dbReference>
<dbReference type="InterPro" id="IPR007219">
    <property type="entry name" value="XnlR_reg_dom"/>
</dbReference>
<reference evidence="5" key="1">
    <citation type="journal article" date="2007" name="Plant Cell">
        <title>Dothideomycete-plant interactions illuminated by genome sequencing and EST analysis of the wheat pathogen Stagonospora nodorum.</title>
        <authorList>
            <person name="Hane J.K."/>
            <person name="Lowe R.G."/>
            <person name="Solomon P.S."/>
            <person name="Tan K.C."/>
            <person name="Schoch C.L."/>
            <person name="Spatafora J.W."/>
            <person name="Crous P.W."/>
            <person name="Kodira C."/>
            <person name="Birren B.W."/>
            <person name="Galagan J.E."/>
            <person name="Torriani S.F."/>
            <person name="McDonald B.A."/>
            <person name="Oliver R.P."/>
        </authorList>
    </citation>
    <scope>NUCLEOTIDE SEQUENCE [LARGE SCALE GENOMIC DNA]</scope>
    <source>
        <strain evidence="5">SN15 / ATCC MYA-4574 / FGSC 10173</strain>
    </source>
</reference>
<dbReference type="VEuPathDB" id="FungiDB:JI435_099040"/>
<dbReference type="GO" id="GO:0006351">
    <property type="term" value="P:DNA-templated transcription"/>
    <property type="evidence" value="ECO:0007669"/>
    <property type="project" value="InterPro"/>
</dbReference>
<gene>
    <name evidence="4" type="ORF">SNOG_09904</name>
</gene>
<dbReference type="EMBL" id="CH445339">
    <property type="protein sequence ID" value="EAT83169.1"/>
    <property type="molecule type" value="Genomic_DNA"/>
</dbReference>
<dbReference type="PANTHER" id="PTHR46910">
    <property type="entry name" value="TRANSCRIPTION FACTOR PDR1"/>
    <property type="match status" value="1"/>
</dbReference>
<proteinExistence type="predicted"/>
<dbReference type="KEGG" id="pno:SNOG_09904"/>
<dbReference type="GO" id="GO:0043565">
    <property type="term" value="F:sequence-specific DNA binding"/>
    <property type="evidence" value="ECO:0000318"/>
    <property type="project" value="GO_Central"/>
</dbReference>
<accession>Q0UEB0</accession>
<evidence type="ECO:0000313" key="5">
    <source>
        <dbReference type="Proteomes" id="UP000001055"/>
    </source>
</evidence>
<dbReference type="HOGENOM" id="CLU_009353_1_0_1"/>
<dbReference type="RefSeq" id="XP_001800190.1">
    <property type="nucleotide sequence ID" value="XM_001800138.1"/>
</dbReference>
<evidence type="ECO:0000313" key="4">
    <source>
        <dbReference type="EMBL" id="EAT83169.1"/>
    </source>
</evidence>
<dbReference type="GeneID" id="5977095"/>